<keyword evidence="6 7" id="KW-0472">Membrane</keyword>
<feature type="transmembrane region" description="Helical" evidence="7">
    <location>
        <begin position="9"/>
        <end position="29"/>
    </location>
</feature>
<evidence type="ECO:0000256" key="2">
    <source>
        <dbReference type="ARBA" id="ARBA00022448"/>
    </source>
</evidence>
<reference evidence="9" key="1">
    <citation type="submission" date="2019-09" db="EMBL/GenBank/DDBJ databases">
        <title>Characterisation of the sponge microbiome using genome-centric metagenomics.</title>
        <authorList>
            <person name="Engelberts J.P."/>
            <person name="Robbins S.J."/>
            <person name="De Goeij J.M."/>
            <person name="Aranda M."/>
            <person name="Bell S.C."/>
            <person name="Webster N.S."/>
        </authorList>
    </citation>
    <scope>NUCLEOTIDE SEQUENCE</scope>
    <source>
        <strain evidence="9">SB0664_bin_27</strain>
    </source>
</reference>
<dbReference type="SUPFAM" id="SSF161098">
    <property type="entry name" value="MetI-like"/>
    <property type="match status" value="1"/>
</dbReference>
<evidence type="ECO:0000256" key="5">
    <source>
        <dbReference type="ARBA" id="ARBA00022989"/>
    </source>
</evidence>
<gene>
    <name evidence="9" type="ORF">F4Y42_16115</name>
</gene>
<dbReference type="AlphaFoldDB" id="A0A6B0YXP4"/>
<feature type="transmembrane region" description="Helical" evidence="7">
    <location>
        <begin position="194"/>
        <end position="213"/>
    </location>
</feature>
<protein>
    <submittedName>
        <fullName evidence="9">ABC transporter permease</fullName>
    </submittedName>
</protein>
<dbReference type="InterPro" id="IPR035906">
    <property type="entry name" value="MetI-like_sf"/>
</dbReference>
<evidence type="ECO:0000259" key="8">
    <source>
        <dbReference type="PROSITE" id="PS50928"/>
    </source>
</evidence>
<keyword evidence="2 7" id="KW-0813">Transport</keyword>
<dbReference type="PANTHER" id="PTHR30465">
    <property type="entry name" value="INNER MEMBRANE ABC TRANSPORTER"/>
    <property type="match status" value="1"/>
</dbReference>
<comment type="subcellular location">
    <subcellularLocation>
        <location evidence="1 7">Cell membrane</location>
        <topology evidence="1 7">Multi-pass membrane protein</topology>
    </subcellularLocation>
</comment>
<dbReference type="Pfam" id="PF00528">
    <property type="entry name" value="BPD_transp_1"/>
    <property type="match status" value="1"/>
</dbReference>
<keyword evidence="5 7" id="KW-1133">Transmembrane helix</keyword>
<dbReference type="GO" id="GO:0005886">
    <property type="term" value="C:plasma membrane"/>
    <property type="evidence" value="ECO:0007669"/>
    <property type="project" value="UniProtKB-SubCell"/>
</dbReference>
<keyword evidence="3" id="KW-1003">Cell membrane</keyword>
<dbReference type="PANTHER" id="PTHR30465:SF43">
    <property type="entry name" value="OLIGOPEPTIDE ABC TRANSPORTER, PERMEASE PROTEIN"/>
    <property type="match status" value="1"/>
</dbReference>
<dbReference type="InterPro" id="IPR000515">
    <property type="entry name" value="MetI-like"/>
</dbReference>
<dbReference type="GO" id="GO:0055085">
    <property type="term" value="P:transmembrane transport"/>
    <property type="evidence" value="ECO:0007669"/>
    <property type="project" value="InterPro"/>
</dbReference>
<feature type="transmembrane region" description="Helical" evidence="7">
    <location>
        <begin position="294"/>
        <end position="320"/>
    </location>
</feature>
<evidence type="ECO:0000256" key="7">
    <source>
        <dbReference type="RuleBase" id="RU363032"/>
    </source>
</evidence>
<feature type="transmembrane region" description="Helical" evidence="7">
    <location>
        <begin position="136"/>
        <end position="162"/>
    </location>
</feature>
<dbReference type="PROSITE" id="PS50928">
    <property type="entry name" value="ABC_TM1"/>
    <property type="match status" value="1"/>
</dbReference>
<feature type="domain" description="ABC transmembrane type-1" evidence="8">
    <location>
        <begin position="101"/>
        <end position="317"/>
    </location>
</feature>
<feature type="transmembrane region" description="Helical" evidence="7">
    <location>
        <begin position="103"/>
        <end position="124"/>
    </location>
</feature>
<accession>A0A6B0YXP4</accession>
<evidence type="ECO:0000256" key="4">
    <source>
        <dbReference type="ARBA" id="ARBA00022692"/>
    </source>
</evidence>
<dbReference type="CDD" id="cd06261">
    <property type="entry name" value="TM_PBP2"/>
    <property type="match status" value="1"/>
</dbReference>
<comment type="caution">
    <text evidence="9">The sequence shown here is derived from an EMBL/GenBank/DDBJ whole genome shotgun (WGS) entry which is preliminary data.</text>
</comment>
<organism evidence="9">
    <name type="scientific">Caldilineaceae bacterium SB0664_bin_27</name>
    <dbReference type="NCBI Taxonomy" id="2605260"/>
    <lineage>
        <taxon>Bacteria</taxon>
        <taxon>Bacillati</taxon>
        <taxon>Chloroflexota</taxon>
        <taxon>Caldilineae</taxon>
        <taxon>Caldilineales</taxon>
        <taxon>Caldilineaceae</taxon>
    </lineage>
</organism>
<name>A0A6B0YXP4_9CHLR</name>
<evidence type="ECO:0000256" key="6">
    <source>
        <dbReference type="ARBA" id="ARBA00023136"/>
    </source>
</evidence>
<evidence type="ECO:0000256" key="3">
    <source>
        <dbReference type="ARBA" id="ARBA00022475"/>
    </source>
</evidence>
<comment type="similarity">
    <text evidence="7">Belongs to the binding-protein-dependent transport system permease family.</text>
</comment>
<dbReference type="InterPro" id="IPR045621">
    <property type="entry name" value="BPD_transp_1_N"/>
</dbReference>
<evidence type="ECO:0000313" key="9">
    <source>
        <dbReference type="EMBL" id="MXY94965.1"/>
    </source>
</evidence>
<dbReference type="EMBL" id="VXRG01000131">
    <property type="protein sequence ID" value="MXY94965.1"/>
    <property type="molecule type" value="Genomic_DNA"/>
</dbReference>
<feature type="transmembrane region" description="Helical" evidence="7">
    <location>
        <begin position="269"/>
        <end position="288"/>
    </location>
</feature>
<evidence type="ECO:0000256" key="1">
    <source>
        <dbReference type="ARBA" id="ARBA00004651"/>
    </source>
</evidence>
<keyword evidence="4 7" id="KW-0812">Transmembrane</keyword>
<dbReference type="Pfam" id="PF19300">
    <property type="entry name" value="BPD_transp_1_N"/>
    <property type="match status" value="1"/>
</dbReference>
<sequence length="330" mass="36923">MIAYIVQRLIYAVVTFWFLSIVVFVIIQLPPGDFLTSYVARLEQEGDIIDEAEIEALKREYGLDATPVEKYVRWFGRFLQGEMGRSFEWNQPVGRLLRERLPYTILLSLITLFFTYVVAVPIGIYVATRQYGFSDYLFSVLGFAGLATPNFMLALILMFLFFKYFGISVGGLFSSEYALAPWSLGKIWDLFTHLWVPIIVIGTAGTAGIIRVMRGTLLDELGKQYVITARAKGVGEGKLLFRYPVRLAINPIVSTVGWQLPGIVSGETIVAIVLSLPTTGPLLFMALINQDMFLAGSIVMFLGILTLIGTFLSDILLIVVDPRIRFEGKT</sequence>
<dbReference type="Gene3D" id="1.10.3720.10">
    <property type="entry name" value="MetI-like"/>
    <property type="match status" value="1"/>
</dbReference>
<proteinExistence type="inferred from homology"/>